<dbReference type="Proteomes" id="UP001055811">
    <property type="component" value="Linkage Group LG04"/>
</dbReference>
<reference evidence="2" key="1">
    <citation type="journal article" date="2022" name="Mol. Ecol. Resour.">
        <title>The genomes of chicory, endive, great burdock and yacon provide insights into Asteraceae palaeo-polyploidization history and plant inulin production.</title>
        <authorList>
            <person name="Fan W."/>
            <person name="Wang S."/>
            <person name="Wang H."/>
            <person name="Wang A."/>
            <person name="Jiang F."/>
            <person name="Liu H."/>
            <person name="Zhao H."/>
            <person name="Xu D."/>
            <person name="Zhang Y."/>
        </authorList>
    </citation>
    <scope>NUCLEOTIDE SEQUENCE [LARGE SCALE GENOMIC DNA]</scope>
    <source>
        <strain evidence="2">cv. Punajuju</strain>
    </source>
</reference>
<evidence type="ECO:0000313" key="2">
    <source>
        <dbReference type="Proteomes" id="UP001055811"/>
    </source>
</evidence>
<name>A0ACB9DTI7_CICIN</name>
<comment type="caution">
    <text evidence="1">The sequence shown here is derived from an EMBL/GenBank/DDBJ whole genome shotgun (WGS) entry which is preliminary data.</text>
</comment>
<protein>
    <submittedName>
        <fullName evidence="1">Uncharacterized protein</fullName>
    </submittedName>
</protein>
<sequence length="126" mass="14308">MAGASVNKDDLPSSFKLAIKRLGSIINRQHELHDSAWMNFNQQIGIAFLCYLRSRYIGVALTSAKKFIREDVESNCSELYARLQLEVSELEKTIQRNDHEGSFPHGVNHPFSKSIERLNSAKMELA</sequence>
<reference evidence="1 2" key="2">
    <citation type="journal article" date="2022" name="Mol. Ecol. Resour.">
        <title>The genomes of chicory, endive, great burdock and yacon provide insights into Asteraceae paleo-polyploidization history and plant inulin production.</title>
        <authorList>
            <person name="Fan W."/>
            <person name="Wang S."/>
            <person name="Wang H."/>
            <person name="Wang A."/>
            <person name="Jiang F."/>
            <person name="Liu H."/>
            <person name="Zhao H."/>
            <person name="Xu D."/>
            <person name="Zhang Y."/>
        </authorList>
    </citation>
    <scope>NUCLEOTIDE SEQUENCE [LARGE SCALE GENOMIC DNA]</scope>
    <source>
        <strain evidence="2">cv. Punajuju</strain>
        <tissue evidence="1">Leaves</tissue>
    </source>
</reference>
<organism evidence="1 2">
    <name type="scientific">Cichorium intybus</name>
    <name type="common">Chicory</name>
    <dbReference type="NCBI Taxonomy" id="13427"/>
    <lineage>
        <taxon>Eukaryota</taxon>
        <taxon>Viridiplantae</taxon>
        <taxon>Streptophyta</taxon>
        <taxon>Embryophyta</taxon>
        <taxon>Tracheophyta</taxon>
        <taxon>Spermatophyta</taxon>
        <taxon>Magnoliopsida</taxon>
        <taxon>eudicotyledons</taxon>
        <taxon>Gunneridae</taxon>
        <taxon>Pentapetalae</taxon>
        <taxon>asterids</taxon>
        <taxon>campanulids</taxon>
        <taxon>Asterales</taxon>
        <taxon>Asteraceae</taxon>
        <taxon>Cichorioideae</taxon>
        <taxon>Cichorieae</taxon>
        <taxon>Cichoriinae</taxon>
        <taxon>Cichorium</taxon>
    </lineage>
</organism>
<dbReference type="EMBL" id="CM042012">
    <property type="protein sequence ID" value="KAI3749765.1"/>
    <property type="molecule type" value="Genomic_DNA"/>
</dbReference>
<accession>A0ACB9DTI7</accession>
<proteinExistence type="predicted"/>
<evidence type="ECO:0000313" key="1">
    <source>
        <dbReference type="EMBL" id="KAI3749765.1"/>
    </source>
</evidence>
<keyword evidence="2" id="KW-1185">Reference proteome</keyword>
<gene>
    <name evidence="1" type="ORF">L2E82_20381</name>
</gene>